<accession>A0A0W8E7C9</accession>
<sequence>MPGHDKKFYMVRADILPDSIRKTAEAKEMLIRGEVQNIQEAVDSVGIARSTFYKYKEGVFAIFNAESMEIVNISLVLKHVPGVLSGVLNNIASMNGNILTINQNLPMHGAAYLTISMSVEEMTVSVDNLLRNLADLDGVLEVEVVGKS</sequence>
<comment type="caution">
    <text evidence="2">The sequence shown here is derived from an EMBL/GenBank/DDBJ whole genome shotgun (WGS) entry which is preliminary data.</text>
</comment>
<proteinExistence type="inferred from homology"/>
<dbReference type="InterPro" id="IPR008310">
    <property type="entry name" value="UPF0735_ACT_dom-cont"/>
</dbReference>
<organism evidence="2">
    <name type="scientific">hydrocarbon metagenome</name>
    <dbReference type="NCBI Taxonomy" id="938273"/>
    <lineage>
        <taxon>unclassified sequences</taxon>
        <taxon>metagenomes</taxon>
        <taxon>ecological metagenomes</taxon>
    </lineage>
</organism>
<feature type="domain" description="ACT" evidence="1">
    <location>
        <begin position="72"/>
        <end position="147"/>
    </location>
</feature>
<evidence type="ECO:0000259" key="1">
    <source>
        <dbReference type="PROSITE" id="PS51671"/>
    </source>
</evidence>
<dbReference type="SUPFAM" id="SSF55021">
    <property type="entry name" value="ACT-like"/>
    <property type="match status" value="1"/>
</dbReference>
<evidence type="ECO:0000313" key="2">
    <source>
        <dbReference type="EMBL" id="KUG04555.1"/>
    </source>
</evidence>
<reference evidence="2" key="1">
    <citation type="journal article" date="2015" name="Proc. Natl. Acad. Sci. U.S.A.">
        <title>Networks of energetic and metabolic interactions define dynamics in microbial communities.</title>
        <authorList>
            <person name="Embree M."/>
            <person name="Liu J.K."/>
            <person name="Al-Bassam M.M."/>
            <person name="Zengler K."/>
        </authorList>
    </citation>
    <scope>NUCLEOTIDE SEQUENCE</scope>
</reference>
<dbReference type="EMBL" id="LNQE01001845">
    <property type="protein sequence ID" value="KUG04555.1"/>
    <property type="molecule type" value="Genomic_DNA"/>
</dbReference>
<gene>
    <name evidence="2" type="ORF">ASZ90_018047</name>
</gene>
<dbReference type="InterPro" id="IPR002912">
    <property type="entry name" value="ACT_dom"/>
</dbReference>
<dbReference type="InterPro" id="IPR045865">
    <property type="entry name" value="ACT-like_dom_sf"/>
</dbReference>
<dbReference type="Gene3D" id="3.30.70.260">
    <property type="match status" value="1"/>
</dbReference>
<name>A0A0W8E7C9_9ZZZZ</name>
<dbReference type="NCBIfam" id="NF003361">
    <property type="entry name" value="PRK04435.1"/>
    <property type="match status" value="1"/>
</dbReference>
<protein>
    <recommendedName>
        <fullName evidence="1">ACT domain-containing protein</fullName>
    </recommendedName>
</protein>
<dbReference type="AlphaFoldDB" id="A0A0W8E7C9"/>
<dbReference type="PROSITE" id="PS51671">
    <property type="entry name" value="ACT"/>
    <property type="match status" value="1"/>
</dbReference>
<dbReference type="PIRSF" id="PIRSF025624">
    <property type="entry name" value="ACT_PheB"/>
    <property type="match status" value="1"/>
</dbReference>
<dbReference type="HAMAP" id="MF_00707">
    <property type="entry name" value="UPF0735"/>
    <property type="match status" value="1"/>
</dbReference>